<evidence type="ECO:0000256" key="10">
    <source>
        <dbReference type="ARBA" id="ARBA00023180"/>
    </source>
</evidence>
<evidence type="ECO:0000256" key="12">
    <source>
        <dbReference type="ARBA" id="ARBA00023303"/>
    </source>
</evidence>
<accession>A0A6V7PNL5</accession>
<sequence>MGVGFEVEQKPWPLEEWRTNPGKKTWCVAKASAEDRDLDDIIRFACSETNCDPIQADGPCFDPNTRISHASVAMNLYYQSRGRNLWNCYFNGSGLLYSLTQVSTILCMFVLLIFHSERPSVVNIGAVLTYDSLIGGVAKAAIEAAVADINADETVLRGTWLNLIMQDSNCSAFIGSIAALRVLEEEAIAIIGPQSSTIAHMISSLSNGLQIPLVSFSATDPTLSSLQFPFFVRMTPSDSYQMAAMANLIDYYGWRQVIAIFTDDEYGRNGINSLDDELAEGLSKVHKIALPASASEDKILDLLKKSIIIGPRVYVAHVNPDSGLKIFSIAQNLGMMSDEYVWLATDWLSTALETSKTVNFDLLSDLRGVVGFRPHIPNSKVRSAFISRWRDLQRKGGISAELNAYGFYAYDSVWAVAHAVDDFLNEFGNITFSSNNALSSAKGKMQLDKLRTFDGGNLLLKKLLLLNFSGLSGTVKFDSNKNLVGGTYEIININSAQIQTIGYWSNYTGLSISLPDTMHGNNKRDLRMSKRLGNTTWPSGKTETPRGWVVADSERPLRIGVPYRASYTEFVEVEKENHTVNGYCIEVFNAATRLIPYDVSHQFVPVGDGRSNPNYDELVRMVVEDVIDAAVGDVAIVTNRTKIADFTQPYISTGLVIVAPLKSIKSNAWAFLRPFTIGMWCVTFAFFFMIGMVIWLLEHRVNSDFRGPPKRQCITMLLFSFSTLFHSQQEDTLSTLGRFVMTTWLFLLMVITSSYTASLTSFLTIQQLSSPIKGIDSLIASNAPIGYQTGSFARSYLIDGLGVHPSRLVALGSPEAYEEALKLGPKSGGVAAIVDELPYVEIFLSKTSGFDIIGQPFTRSGWGFAFRRDSPLAVDMSRAILELSESGELHRIHKKWFCKTNSCAAQGSGNSEPDQLHLSSFWGLFLVCGAATIISLLFFLLRSIRQFIRYRIKHRDPASDTELSKRGCSQAIYSFFNFIDEREEAIKAIFRQQQQQQQSTSQPQKS</sequence>
<dbReference type="SMART" id="SM00768">
    <property type="entry name" value="X8"/>
    <property type="match status" value="1"/>
</dbReference>
<feature type="transmembrane region" description="Helical" evidence="13">
    <location>
        <begin position="675"/>
        <end position="697"/>
    </location>
</feature>
<keyword evidence="9" id="KW-0675">Receptor</keyword>
<dbReference type="Gene3D" id="3.40.50.2300">
    <property type="match status" value="2"/>
</dbReference>
<dbReference type="GO" id="GO:0004930">
    <property type="term" value="F:G protein-coupled receptor activity"/>
    <property type="evidence" value="ECO:0007669"/>
    <property type="project" value="InterPro"/>
</dbReference>
<evidence type="ECO:0000259" key="14">
    <source>
        <dbReference type="SMART" id="SM00079"/>
    </source>
</evidence>
<dbReference type="InterPro" id="IPR012946">
    <property type="entry name" value="X8"/>
</dbReference>
<evidence type="ECO:0000259" key="15">
    <source>
        <dbReference type="SMART" id="SM00768"/>
    </source>
</evidence>
<dbReference type="InterPro" id="IPR028082">
    <property type="entry name" value="Peripla_BP_I"/>
</dbReference>
<dbReference type="Gene3D" id="3.40.190.10">
    <property type="entry name" value="Periplasmic binding protein-like II"/>
    <property type="match status" value="2"/>
</dbReference>
<evidence type="ECO:0000256" key="5">
    <source>
        <dbReference type="ARBA" id="ARBA00022729"/>
    </source>
</evidence>
<organism evidence="16">
    <name type="scientific">Ananas comosus var. bracteatus</name>
    <name type="common">red pineapple</name>
    <dbReference type="NCBI Taxonomy" id="296719"/>
    <lineage>
        <taxon>Eukaryota</taxon>
        <taxon>Viridiplantae</taxon>
        <taxon>Streptophyta</taxon>
        <taxon>Embryophyta</taxon>
        <taxon>Tracheophyta</taxon>
        <taxon>Spermatophyta</taxon>
        <taxon>Magnoliopsida</taxon>
        <taxon>Liliopsida</taxon>
        <taxon>Poales</taxon>
        <taxon>Bromeliaceae</taxon>
        <taxon>Bromelioideae</taxon>
        <taxon>Ananas</taxon>
    </lineage>
</organism>
<dbReference type="InterPro" id="IPR044440">
    <property type="entry name" value="GABAb_receptor_plant_PBP1"/>
</dbReference>
<dbReference type="PRINTS" id="PR00248">
    <property type="entry name" value="GPCRMGR"/>
</dbReference>
<keyword evidence="8 13" id="KW-0472">Membrane</keyword>
<evidence type="ECO:0000256" key="11">
    <source>
        <dbReference type="ARBA" id="ARBA00023286"/>
    </source>
</evidence>
<dbReference type="InterPro" id="IPR001320">
    <property type="entry name" value="Iontro_rcpt_C"/>
</dbReference>
<keyword evidence="10" id="KW-0325">Glycoprotein</keyword>
<dbReference type="InterPro" id="IPR019594">
    <property type="entry name" value="Glu/Gly-bd"/>
</dbReference>
<dbReference type="PANTHER" id="PTHR18966">
    <property type="entry name" value="IONOTROPIC GLUTAMATE RECEPTOR"/>
    <property type="match status" value="1"/>
</dbReference>
<dbReference type="GO" id="GO:0009611">
    <property type="term" value="P:response to wounding"/>
    <property type="evidence" value="ECO:0007669"/>
    <property type="project" value="UniProtKB-ARBA"/>
</dbReference>
<evidence type="ECO:0000256" key="4">
    <source>
        <dbReference type="ARBA" id="ARBA00022692"/>
    </source>
</evidence>
<evidence type="ECO:0000256" key="13">
    <source>
        <dbReference type="SAM" id="Phobius"/>
    </source>
</evidence>
<dbReference type="CDD" id="cd19990">
    <property type="entry name" value="PBP1_GABAb_receptor_plant"/>
    <property type="match status" value="1"/>
</dbReference>
<keyword evidence="3" id="KW-0813">Transport</keyword>
<dbReference type="InterPro" id="IPR017103">
    <property type="entry name" value="Iontropic_Glu_rcpt_pln"/>
</dbReference>
<keyword evidence="5" id="KW-0732">Signal</keyword>
<feature type="transmembrane region" description="Helical" evidence="13">
    <location>
        <begin position="921"/>
        <end position="941"/>
    </location>
</feature>
<gene>
    <name evidence="16" type="ORF">CB5_LOCUS15317</name>
</gene>
<dbReference type="FunFam" id="1.10.287.70:FF:000037">
    <property type="entry name" value="Glutamate receptor"/>
    <property type="match status" value="1"/>
</dbReference>
<protein>
    <recommendedName>
        <fullName evidence="17">Glutamate receptor</fullName>
    </recommendedName>
</protein>
<evidence type="ECO:0000256" key="7">
    <source>
        <dbReference type="ARBA" id="ARBA00023065"/>
    </source>
</evidence>
<feature type="domain" description="Ionotropic glutamate receptor C-terminal" evidence="14">
    <location>
        <begin position="558"/>
        <end position="899"/>
    </location>
</feature>
<dbReference type="Pfam" id="PF01094">
    <property type="entry name" value="ANF_receptor"/>
    <property type="match status" value="1"/>
</dbReference>
<dbReference type="Gene3D" id="1.10.287.70">
    <property type="match status" value="1"/>
</dbReference>
<proteinExistence type="inferred from homology"/>
<dbReference type="FunFam" id="3.40.190.10:FF:000054">
    <property type="entry name" value="Glutamate receptor"/>
    <property type="match status" value="1"/>
</dbReference>
<comment type="subcellular location">
    <subcellularLocation>
        <location evidence="1">Membrane</location>
        <topology evidence="1">Multi-pass membrane protein</topology>
    </subcellularLocation>
</comment>
<keyword evidence="12" id="KW-0407">Ion channel</keyword>
<evidence type="ECO:0008006" key="17">
    <source>
        <dbReference type="Google" id="ProtNLM"/>
    </source>
</evidence>
<reference evidence="16" key="1">
    <citation type="submission" date="2020-07" db="EMBL/GenBank/DDBJ databases">
        <authorList>
            <person name="Lin J."/>
        </authorList>
    </citation>
    <scope>NUCLEOTIDE SEQUENCE</scope>
</reference>
<dbReference type="Pfam" id="PF10613">
    <property type="entry name" value="Lig_chan-Glu_bd"/>
    <property type="match status" value="1"/>
</dbReference>
<comment type="similarity">
    <text evidence="2">Belongs to the glutamate-gated ion channel (TC 1.A.10.1) family.</text>
</comment>
<dbReference type="Pfam" id="PF00060">
    <property type="entry name" value="Lig_chan"/>
    <property type="match status" value="1"/>
</dbReference>
<dbReference type="Pfam" id="PF07983">
    <property type="entry name" value="X8"/>
    <property type="match status" value="1"/>
</dbReference>
<evidence type="ECO:0000256" key="8">
    <source>
        <dbReference type="ARBA" id="ARBA00023136"/>
    </source>
</evidence>
<dbReference type="SUPFAM" id="SSF53822">
    <property type="entry name" value="Periplasmic binding protein-like I"/>
    <property type="match status" value="1"/>
</dbReference>
<dbReference type="SUPFAM" id="SSF53850">
    <property type="entry name" value="Periplasmic binding protein-like II"/>
    <property type="match status" value="1"/>
</dbReference>
<dbReference type="CDD" id="cd13686">
    <property type="entry name" value="GluR_Plant"/>
    <property type="match status" value="1"/>
</dbReference>
<evidence type="ECO:0000256" key="1">
    <source>
        <dbReference type="ARBA" id="ARBA00004141"/>
    </source>
</evidence>
<dbReference type="PIRSF" id="PIRSF037090">
    <property type="entry name" value="Iontro_Glu-like_rcpt_pln"/>
    <property type="match status" value="1"/>
</dbReference>
<dbReference type="SMART" id="SM00079">
    <property type="entry name" value="PBPe"/>
    <property type="match status" value="1"/>
</dbReference>
<dbReference type="AlphaFoldDB" id="A0A6V7PNL5"/>
<keyword evidence="4 13" id="KW-0812">Transmembrane</keyword>
<keyword evidence="6 13" id="KW-1133">Transmembrane helix</keyword>
<dbReference type="InterPro" id="IPR015683">
    <property type="entry name" value="Ionotropic_Glu_rcpt"/>
</dbReference>
<feature type="domain" description="X8" evidence="15">
    <location>
        <begin position="25"/>
        <end position="109"/>
    </location>
</feature>
<dbReference type="EMBL" id="LR862149">
    <property type="protein sequence ID" value="CAD1832106.1"/>
    <property type="molecule type" value="Genomic_DNA"/>
</dbReference>
<dbReference type="FunFam" id="3.40.190.10:FF:000175">
    <property type="entry name" value="Glutamate receptor"/>
    <property type="match status" value="1"/>
</dbReference>
<dbReference type="Gene3D" id="1.20.58.1040">
    <property type="match status" value="1"/>
</dbReference>
<keyword evidence="11" id="KW-1071">Ligand-gated ion channel</keyword>
<dbReference type="FunFam" id="3.40.50.2300:FF:000081">
    <property type="entry name" value="Glutamate receptor"/>
    <property type="match status" value="1"/>
</dbReference>
<dbReference type="InterPro" id="IPR001828">
    <property type="entry name" value="ANF_lig-bd_rcpt"/>
</dbReference>
<evidence type="ECO:0000256" key="3">
    <source>
        <dbReference type="ARBA" id="ARBA00022448"/>
    </source>
</evidence>
<keyword evidence="7" id="KW-0406">Ion transport</keyword>
<evidence type="ECO:0000256" key="9">
    <source>
        <dbReference type="ARBA" id="ARBA00023170"/>
    </source>
</evidence>
<dbReference type="GO" id="GO:1901701">
    <property type="term" value="P:cellular response to oxygen-containing compound"/>
    <property type="evidence" value="ECO:0007669"/>
    <property type="project" value="UniProtKB-ARBA"/>
</dbReference>
<evidence type="ECO:0000256" key="6">
    <source>
        <dbReference type="ARBA" id="ARBA00022989"/>
    </source>
</evidence>
<dbReference type="GO" id="GO:0016020">
    <property type="term" value="C:membrane"/>
    <property type="evidence" value="ECO:0007669"/>
    <property type="project" value="UniProtKB-SubCell"/>
</dbReference>
<dbReference type="InterPro" id="IPR000337">
    <property type="entry name" value="GPCR_3"/>
</dbReference>
<dbReference type="GO" id="GO:0015276">
    <property type="term" value="F:ligand-gated monoatomic ion channel activity"/>
    <property type="evidence" value="ECO:0007669"/>
    <property type="project" value="InterPro"/>
</dbReference>
<evidence type="ECO:0000313" key="16">
    <source>
        <dbReference type="EMBL" id="CAD1832106.1"/>
    </source>
</evidence>
<evidence type="ECO:0000256" key="2">
    <source>
        <dbReference type="ARBA" id="ARBA00008685"/>
    </source>
</evidence>
<feature type="transmembrane region" description="Helical" evidence="13">
    <location>
        <begin position="739"/>
        <end position="763"/>
    </location>
</feature>
<name>A0A6V7PNL5_ANACO</name>